<proteinExistence type="predicted"/>
<dbReference type="CDD" id="cd00077">
    <property type="entry name" value="HDc"/>
    <property type="match status" value="1"/>
</dbReference>
<dbReference type="AlphaFoldDB" id="A0A5J4QGF1"/>
<organism evidence="2">
    <name type="scientific">termite gut metagenome</name>
    <dbReference type="NCBI Taxonomy" id="433724"/>
    <lineage>
        <taxon>unclassified sequences</taxon>
        <taxon>metagenomes</taxon>
        <taxon>organismal metagenomes</taxon>
    </lineage>
</organism>
<sequence>MSNIKKDVQFENIEFVKVLKAKESPFLHYIQVVFENARELMANRTPYAFPNYTLHNIEHSIRIANYMYDIVINQLNTPNTIGELDIVIMLYSAILHDIGMVVNDEEVEQIRNNNYLIDTKNKYPIQVSGIKNIDWIKNIEKEEEQEKFAIQEYIRRMHGFRSKLYIETLHIEQKNLFLIPSFSTLNFHEELALICQSHNESYDWIKKNLKEEQIKGEYKYSPQFCACMLRLADILDIDERRAPSILLNSINPQGRNKEEWLQHRVIQNTNKIIHKKALLIMYRY</sequence>
<protein>
    <recommendedName>
        <fullName evidence="1">HD/PDEase domain-containing protein</fullName>
    </recommendedName>
</protein>
<reference evidence="2" key="1">
    <citation type="submission" date="2019-03" db="EMBL/GenBank/DDBJ databases">
        <title>Single cell metagenomics reveals metabolic interactions within the superorganism composed of flagellate Streblomastix strix and complex community of Bacteroidetes bacteria on its surface.</title>
        <authorList>
            <person name="Treitli S.C."/>
            <person name="Kolisko M."/>
            <person name="Husnik F."/>
            <person name="Keeling P."/>
            <person name="Hampl V."/>
        </authorList>
    </citation>
    <scope>NUCLEOTIDE SEQUENCE</scope>
    <source>
        <strain evidence="2">STM</strain>
    </source>
</reference>
<name>A0A5J4QGF1_9ZZZZ</name>
<dbReference type="SMART" id="SM00471">
    <property type="entry name" value="HDc"/>
    <property type="match status" value="1"/>
</dbReference>
<dbReference type="InterPro" id="IPR003607">
    <property type="entry name" value="HD/PDEase_dom"/>
</dbReference>
<comment type="caution">
    <text evidence="2">The sequence shown here is derived from an EMBL/GenBank/DDBJ whole genome shotgun (WGS) entry which is preliminary data.</text>
</comment>
<dbReference type="Pfam" id="PF24391">
    <property type="entry name" value="HD-CE"/>
    <property type="match status" value="1"/>
</dbReference>
<dbReference type="SUPFAM" id="SSF109604">
    <property type="entry name" value="HD-domain/PDEase-like"/>
    <property type="match status" value="1"/>
</dbReference>
<dbReference type="InterPro" id="IPR056471">
    <property type="entry name" value="HD-CE"/>
</dbReference>
<evidence type="ECO:0000313" key="2">
    <source>
        <dbReference type="EMBL" id="KAA6319874.1"/>
    </source>
</evidence>
<gene>
    <name evidence="2" type="ORF">EZS27_030280</name>
</gene>
<accession>A0A5J4QGF1</accession>
<evidence type="ECO:0000259" key="1">
    <source>
        <dbReference type="SMART" id="SM00471"/>
    </source>
</evidence>
<feature type="domain" description="HD/PDEase" evidence="1">
    <location>
        <begin position="52"/>
        <end position="247"/>
    </location>
</feature>
<dbReference type="EMBL" id="SNRY01003748">
    <property type="protein sequence ID" value="KAA6319874.1"/>
    <property type="molecule type" value="Genomic_DNA"/>
</dbReference>